<dbReference type="EMBL" id="JARGDH010000002">
    <property type="protein sequence ID" value="KAL0277251.1"/>
    <property type="molecule type" value="Genomic_DNA"/>
</dbReference>
<name>A0AAW2I5S8_9NEOP</name>
<gene>
    <name evidence="1" type="ORF">PYX00_004604</name>
</gene>
<organism evidence="1">
    <name type="scientific">Menopon gallinae</name>
    <name type="common">poultry shaft louse</name>
    <dbReference type="NCBI Taxonomy" id="328185"/>
    <lineage>
        <taxon>Eukaryota</taxon>
        <taxon>Metazoa</taxon>
        <taxon>Ecdysozoa</taxon>
        <taxon>Arthropoda</taxon>
        <taxon>Hexapoda</taxon>
        <taxon>Insecta</taxon>
        <taxon>Pterygota</taxon>
        <taxon>Neoptera</taxon>
        <taxon>Paraneoptera</taxon>
        <taxon>Psocodea</taxon>
        <taxon>Troctomorpha</taxon>
        <taxon>Phthiraptera</taxon>
        <taxon>Amblycera</taxon>
        <taxon>Menoponidae</taxon>
        <taxon>Menopon</taxon>
    </lineage>
</organism>
<sequence>MVLQVVLTQGQETPKNTTGVCPTGSVAGENGACVPKSEESVVPRATKCGPNSKLSKHGFCIPRIFG</sequence>
<protein>
    <submittedName>
        <fullName evidence="1">Uncharacterized protein</fullName>
    </submittedName>
</protein>
<proteinExistence type="predicted"/>
<accession>A0AAW2I5S8</accession>
<comment type="caution">
    <text evidence="1">The sequence shown here is derived from an EMBL/GenBank/DDBJ whole genome shotgun (WGS) entry which is preliminary data.</text>
</comment>
<evidence type="ECO:0000313" key="1">
    <source>
        <dbReference type="EMBL" id="KAL0277251.1"/>
    </source>
</evidence>
<reference evidence="1" key="1">
    <citation type="journal article" date="2024" name="Gigascience">
        <title>Chromosome-level genome of the poultry shaft louse Menopon gallinae provides insight into the host-switching and adaptive evolution of parasitic lice.</title>
        <authorList>
            <person name="Xu Y."/>
            <person name="Ma L."/>
            <person name="Liu S."/>
            <person name="Liang Y."/>
            <person name="Liu Q."/>
            <person name="He Z."/>
            <person name="Tian L."/>
            <person name="Duan Y."/>
            <person name="Cai W."/>
            <person name="Li H."/>
            <person name="Song F."/>
        </authorList>
    </citation>
    <scope>NUCLEOTIDE SEQUENCE</scope>
    <source>
        <strain evidence="1">Cailab_2023a</strain>
    </source>
</reference>
<dbReference type="AlphaFoldDB" id="A0AAW2I5S8"/>